<name>N6UX54_DENPD</name>
<accession>N6UX54</accession>
<protein>
    <submittedName>
        <fullName evidence="1">Uncharacterized protein</fullName>
    </submittedName>
</protein>
<dbReference type="HOGENOM" id="CLU_1118057_0_0_1"/>
<feature type="non-terminal residue" evidence="1">
    <location>
        <position position="1"/>
    </location>
</feature>
<organism evidence="1">
    <name type="scientific">Dendroctonus ponderosae</name>
    <name type="common">Mountain pine beetle</name>
    <dbReference type="NCBI Taxonomy" id="77166"/>
    <lineage>
        <taxon>Eukaryota</taxon>
        <taxon>Metazoa</taxon>
        <taxon>Ecdysozoa</taxon>
        <taxon>Arthropoda</taxon>
        <taxon>Hexapoda</taxon>
        <taxon>Insecta</taxon>
        <taxon>Pterygota</taxon>
        <taxon>Neoptera</taxon>
        <taxon>Endopterygota</taxon>
        <taxon>Coleoptera</taxon>
        <taxon>Polyphaga</taxon>
        <taxon>Cucujiformia</taxon>
        <taxon>Curculionidae</taxon>
        <taxon>Scolytinae</taxon>
        <taxon>Dendroctonus</taxon>
    </lineage>
</organism>
<dbReference type="PANTHER" id="PTHR33332">
    <property type="entry name" value="REVERSE TRANSCRIPTASE DOMAIN-CONTAINING PROTEIN"/>
    <property type="match status" value="1"/>
</dbReference>
<evidence type="ECO:0000313" key="1">
    <source>
        <dbReference type="EMBL" id="ENN83477.1"/>
    </source>
</evidence>
<reference evidence="1" key="1">
    <citation type="journal article" date="2013" name="Genome Biol.">
        <title>Draft genome of the mountain pine beetle, Dendroctonus ponderosae Hopkins, a major forest pest.</title>
        <authorList>
            <person name="Keeling C.I."/>
            <person name="Yuen M.M."/>
            <person name="Liao N.Y."/>
            <person name="Docking T.R."/>
            <person name="Chan S.K."/>
            <person name="Taylor G.A."/>
            <person name="Palmquist D.L."/>
            <person name="Jackman S.D."/>
            <person name="Nguyen A."/>
            <person name="Li M."/>
            <person name="Henderson H."/>
            <person name="Janes J.K."/>
            <person name="Zhao Y."/>
            <person name="Pandoh P."/>
            <person name="Moore R."/>
            <person name="Sperling F.A."/>
            <person name="Huber D.P."/>
            <person name="Birol I."/>
            <person name="Jones S.J."/>
            <person name="Bohlmann J."/>
        </authorList>
    </citation>
    <scope>NUCLEOTIDE SEQUENCE</scope>
</reference>
<proteinExistence type="predicted"/>
<dbReference type="EMBL" id="KB734939">
    <property type="protein sequence ID" value="ENN83477.1"/>
    <property type="molecule type" value="Genomic_DNA"/>
</dbReference>
<gene>
    <name evidence="1" type="ORF">YQE_00165</name>
</gene>
<sequence length="249" mass="28664">KWEPHFAPFTVKYDTDKREVSHLGWRFREPSGLPGGNYISGDENQRESVKCQVSGIPHEQFGLMRNHDSELQVAILVEDAALGLQEKSSTGIILLDIAKAFDTVWHEGIIWKLASLYNLPTSFVQPLDKLTDWTDTWKIKINAEKTQTLIITTKRTDKLRLITLHNENIAWSKSAKYLGILLYKKLTFTEHIKDKITKARAARAALHPFLKPKQQTYHQQETSPIQTNYSTTASLRRLSIHHDLQNQHK</sequence>
<dbReference type="AlphaFoldDB" id="N6UX54"/>